<sequence>MAADIVVQGEALASASGRFVTVATSLVEIDTADAVASAAAGISGTQTAASVSSLAIRLSTGTSAYAVGINALAGSTVEAAGAYRDAEEHVVAEIMQVTAGG</sequence>
<proteinExistence type="predicted"/>
<evidence type="ECO:0000313" key="1">
    <source>
        <dbReference type="EMBL" id="MFC6042265.1"/>
    </source>
</evidence>
<protein>
    <recommendedName>
        <fullName evidence="3">DUF2190 family protein</fullName>
    </recommendedName>
</protein>
<dbReference type="RefSeq" id="WP_379150669.1">
    <property type="nucleotide sequence ID" value="NZ_JBHSRJ010000002.1"/>
</dbReference>
<comment type="caution">
    <text evidence="1">The sequence shown here is derived from an EMBL/GenBank/DDBJ whole genome shotgun (WGS) entry which is preliminary data.</text>
</comment>
<dbReference type="EMBL" id="JBHSRJ010000002">
    <property type="protein sequence ID" value="MFC6042265.1"/>
    <property type="molecule type" value="Genomic_DNA"/>
</dbReference>
<keyword evidence="2" id="KW-1185">Reference proteome</keyword>
<evidence type="ECO:0000313" key="2">
    <source>
        <dbReference type="Proteomes" id="UP001596135"/>
    </source>
</evidence>
<organism evidence="1 2">
    <name type="scientific">Nocardioides hankookensis</name>
    <dbReference type="NCBI Taxonomy" id="443157"/>
    <lineage>
        <taxon>Bacteria</taxon>
        <taxon>Bacillati</taxon>
        <taxon>Actinomycetota</taxon>
        <taxon>Actinomycetes</taxon>
        <taxon>Propionibacteriales</taxon>
        <taxon>Nocardioidaceae</taxon>
        <taxon>Nocardioides</taxon>
    </lineage>
</organism>
<gene>
    <name evidence="1" type="ORF">ACFPYL_04230</name>
</gene>
<dbReference type="Proteomes" id="UP001596135">
    <property type="component" value="Unassembled WGS sequence"/>
</dbReference>
<reference evidence="2" key="1">
    <citation type="journal article" date="2019" name="Int. J. Syst. Evol. Microbiol.">
        <title>The Global Catalogue of Microorganisms (GCM) 10K type strain sequencing project: providing services to taxonomists for standard genome sequencing and annotation.</title>
        <authorList>
            <consortium name="The Broad Institute Genomics Platform"/>
            <consortium name="The Broad Institute Genome Sequencing Center for Infectious Disease"/>
            <person name="Wu L."/>
            <person name="Ma J."/>
        </authorList>
    </citation>
    <scope>NUCLEOTIDE SEQUENCE [LARGE SCALE GENOMIC DNA]</scope>
    <source>
        <strain evidence="2">CCUG 54522</strain>
    </source>
</reference>
<name>A0ABW1LE49_9ACTN</name>
<accession>A0ABW1LE49</accession>
<evidence type="ECO:0008006" key="3">
    <source>
        <dbReference type="Google" id="ProtNLM"/>
    </source>
</evidence>